<dbReference type="VEuPathDB" id="TriTrypDB:Tb927.5.5430"/>
<dbReference type="GO" id="GO:0098552">
    <property type="term" value="C:side of membrane"/>
    <property type="evidence" value="ECO:0007669"/>
    <property type="project" value="UniProtKB-KW"/>
</dbReference>
<evidence type="ECO:0000256" key="6">
    <source>
        <dbReference type="ARBA" id="ARBA00023136"/>
    </source>
</evidence>
<comment type="subcellular location">
    <subcellularLocation>
        <location evidence="2">Cell membrane</location>
        <topology evidence="2">Lipid-anchor</topology>
        <topology evidence="2">GPI-anchor</topology>
    </subcellularLocation>
</comment>
<dbReference type="InterPro" id="IPR025932">
    <property type="entry name" value="Trypano_VSG_B_N_dom"/>
</dbReference>
<keyword evidence="4" id="KW-0336">GPI-anchor</keyword>
<keyword evidence="6" id="KW-0472">Membrane</keyword>
<reference evidence="12" key="1">
    <citation type="submission" date="2016-08" db="EMBL/GenBank/DDBJ databases">
        <title>VSG repertoire of Trypanosoma brucei EATRO 1125.</title>
        <authorList>
            <person name="Cross G.A."/>
        </authorList>
    </citation>
    <scope>NUCLEOTIDE SEQUENCE</scope>
    <source>
        <strain evidence="12">EATRO 1125</strain>
    </source>
</reference>
<feature type="compositionally biased region" description="Polar residues" evidence="9">
    <location>
        <begin position="398"/>
        <end position="408"/>
    </location>
</feature>
<comment type="function">
    <text evidence="1">VSG forms a coat on the surface of the parasite. The trypanosome evades the immune response of the host by expressing a series of antigenically distinct VSGs from an estimated 1000 VSG genes.</text>
</comment>
<evidence type="ECO:0000256" key="1">
    <source>
        <dbReference type="ARBA" id="ARBA00002523"/>
    </source>
</evidence>
<evidence type="ECO:0000259" key="11">
    <source>
        <dbReference type="Pfam" id="PF13206"/>
    </source>
</evidence>
<dbReference type="EMBL" id="KX701168">
    <property type="protein sequence ID" value="APD75124.1"/>
    <property type="molecule type" value="Genomic_DNA"/>
</dbReference>
<keyword evidence="5 10" id="KW-0732">Signal</keyword>
<keyword evidence="8" id="KW-0449">Lipoprotein</keyword>
<name>A0A1J0RBE6_9TRYP</name>
<sequence length="425" mass="45313">MFQRVATVFLLSLNVQLIPLYYGLAVDTNAKNVADLELLCHIIKLHSASTESLDDGDLPNTEKDELEKLNTTLSVPAWKGIFQTAESKDDEDPAYCSKASDKPACIKQWNKWKKLAAAAAASENLPSKVLHDAAKLTSPAGTAAQLMMAQILAEADALEANYKTNIQKEITAAKKLQTGKLQDAIFGKQAKPDTANSRCTAAVQTNRQITCKPSKAVATVCGTAVCICAKDATQQNGDLCSDATSSTQLNYGSSNIGTVYEAIASKCAHAPAEKLSSQRIHSLIAAFKARLKTYHAVGGAVVYLGTVSSDTNNCASSDSNGCADFTELAASKAVTAVKTDNWIDQLLEAAETLRIAEAATNKRKETVTRLQNLLKKGRELYTRLAVVEAPTLIGKPTDGTTGATNKHQAATAKEEAKKECNSAKD</sequence>
<evidence type="ECO:0000256" key="8">
    <source>
        <dbReference type="ARBA" id="ARBA00023288"/>
    </source>
</evidence>
<dbReference type="VEuPathDB" id="TriTrypDB:Tb1125.Tb11.v5.0914"/>
<evidence type="ECO:0000256" key="9">
    <source>
        <dbReference type="SAM" id="MobiDB-lite"/>
    </source>
</evidence>
<dbReference type="Pfam" id="PF13206">
    <property type="entry name" value="VSG_B"/>
    <property type="match status" value="1"/>
</dbReference>
<feature type="domain" description="Trypanosome variant surface glycoprotein B-type N-terminal" evidence="11">
    <location>
        <begin position="27"/>
        <end position="371"/>
    </location>
</feature>
<dbReference type="VEuPathDB" id="TriTrypDB:Tb427_000066100"/>
<accession>A0A1J0RBE6</accession>
<evidence type="ECO:0000313" key="12">
    <source>
        <dbReference type="EMBL" id="APD75124.1"/>
    </source>
</evidence>
<protein>
    <submittedName>
        <fullName evidence="12">Variant surface glycoprotein 1125.4936</fullName>
    </submittedName>
</protein>
<keyword evidence="3" id="KW-1003">Cell membrane</keyword>
<evidence type="ECO:0000256" key="10">
    <source>
        <dbReference type="SAM" id="SignalP"/>
    </source>
</evidence>
<feature type="region of interest" description="Disordered" evidence="9">
    <location>
        <begin position="393"/>
        <end position="425"/>
    </location>
</feature>
<feature type="compositionally biased region" description="Basic and acidic residues" evidence="9">
    <location>
        <begin position="412"/>
        <end position="425"/>
    </location>
</feature>
<feature type="signal peptide" evidence="10">
    <location>
        <begin position="1"/>
        <end position="25"/>
    </location>
</feature>
<keyword evidence="7" id="KW-0325">Glycoprotein</keyword>
<evidence type="ECO:0000256" key="3">
    <source>
        <dbReference type="ARBA" id="ARBA00022475"/>
    </source>
</evidence>
<evidence type="ECO:0000256" key="2">
    <source>
        <dbReference type="ARBA" id="ARBA00004609"/>
    </source>
</evidence>
<evidence type="ECO:0000256" key="7">
    <source>
        <dbReference type="ARBA" id="ARBA00023180"/>
    </source>
</evidence>
<dbReference type="GO" id="GO:0005886">
    <property type="term" value="C:plasma membrane"/>
    <property type="evidence" value="ECO:0007669"/>
    <property type="project" value="UniProtKB-SubCell"/>
</dbReference>
<organism evidence="12">
    <name type="scientific">Trypanosoma brucei</name>
    <dbReference type="NCBI Taxonomy" id="5691"/>
    <lineage>
        <taxon>Eukaryota</taxon>
        <taxon>Discoba</taxon>
        <taxon>Euglenozoa</taxon>
        <taxon>Kinetoplastea</taxon>
        <taxon>Metakinetoplastina</taxon>
        <taxon>Trypanosomatida</taxon>
        <taxon>Trypanosomatidae</taxon>
        <taxon>Trypanosoma</taxon>
    </lineage>
</organism>
<evidence type="ECO:0000256" key="4">
    <source>
        <dbReference type="ARBA" id="ARBA00022622"/>
    </source>
</evidence>
<feature type="chain" id="PRO_5012430157" evidence="10">
    <location>
        <begin position="26"/>
        <end position="425"/>
    </location>
</feature>
<proteinExistence type="predicted"/>
<evidence type="ECO:0000256" key="5">
    <source>
        <dbReference type="ARBA" id="ARBA00022729"/>
    </source>
</evidence>
<dbReference type="AlphaFoldDB" id="A0A1J0RBE6"/>